<gene>
    <name evidence="2" type="ORF">RF11_07926</name>
</gene>
<feature type="transmembrane region" description="Helical" evidence="1">
    <location>
        <begin position="6"/>
        <end position="27"/>
    </location>
</feature>
<keyword evidence="1" id="KW-0472">Membrane</keyword>
<dbReference type="EMBL" id="JWZT01000444">
    <property type="protein sequence ID" value="KII74337.1"/>
    <property type="molecule type" value="Genomic_DNA"/>
</dbReference>
<accession>A0A0C2NJW8</accession>
<sequence>MLLKVVYLSIICVCSSAIDFVSSLGLAKQRHYPINARNSLLLTFSLLQFSKCPIMANCSTFKNGTPRGSYLGSSNLVGTRQDNPNRDTLRVVDLEKIKGEDEYCKLICLNFGPFPLQLDSGGDVLDADLAMFELHLRFVEFADTGKKLVLRVCNDPKEAPCMAEILKKAVTETVPDFFDEPFTGYETWVWIYIGIYSTLGLLLAVCIITCICKRKTTRHPLWTSIKK</sequence>
<feature type="transmembrane region" description="Helical" evidence="1">
    <location>
        <begin position="189"/>
        <end position="212"/>
    </location>
</feature>
<dbReference type="AlphaFoldDB" id="A0A0C2NJW8"/>
<organism evidence="2 3">
    <name type="scientific">Thelohanellus kitauei</name>
    <name type="common">Myxosporean</name>
    <dbReference type="NCBI Taxonomy" id="669202"/>
    <lineage>
        <taxon>Eukaryota</taxon>
        <taxon>Metazoa</taxon>
        <taxon>Cnidaria</taxon>
        <taxon>Myxozoa</taxon>
        <taxon>Myxosporea</taxon>
        <taxon>Bivalvulida</taxon>
        <taxon>Platysporina</taxon>
        <taxon>Myxobolidae</taxon>
        <taxon>Thelohanellus</taxon>
    </lineage>
</organism>
<proteinExistence type="predicted"/>
<evidence type="ECO:0000313" key="2">
    <source>
        <dbReference type="EMBL" id="KII74337.1"/>
    </source>
</evidence>
<evidence type="ECO:0000313" key="3">
    <source>
        <dbReference type="Proteomes" id="UP000031668"/>
    </source>
</evidence>
<comment type="caution">
    <text evidence="2">The sequence shown here is derived from an EMBL/GenBank/DDBJ whole genome shotgun (WGS) entry which is preliminary data.</text>
</comment>
<dbReference type="Proteomes" id="UP000031668">
    <property type="component" value="Unassembled WGS sequence"/>
</dbReference>
<protein>
    <submittedName>
        <fullName evidence="2">Uncharacterized protein</fullName>
    </submittedName>
</protein>
<keyword evidence="1" id="KW-1133">Transmembrane helix</keyword>
<keyword evidence="3" id="KW-1185">Reference proteome</keyword>
<evidence type="ECO:0000256" key="1">
    <source>
        <dbReference type="SAM" id="Phobius"/>
    </source>
</evidence>
<keyword evidence="1" id="KW-0812">Transmembrane</keyword>
<name>A0A0C2NJW8_THEKT</name>
<reference evidence="2 3" key="1">
    <citation type="journal article" date="2014" name="Genome Biol. Evol.">
        <title>The genome of the myxosporean Thelohanellus kitauei shows adaptations to nutrient acquisition within its fish host.</title>
        <authorList>
            <person name="Yang Y."/>
            <person name="Xiong J."/>
            <person name="Zhou Z."/>
            <person name="Huo F."/>
            <person name="Miao W."/>
            <person name="Ran C."/>
            <person name="Liu Y."/>
            <person name="Zhang J."/>
            <person name="Feng J."/>
            <person name="Wang M."/>
            <person name="Wang M."/>
            <person name="Wang L."/>
            <person name="Yao B."/>
        </authorList>
    </citation>
    <scope>NUCLEOTIDE SEQUENCE [LARGE SCALE GENOMIC DNA]</scope>
    <source>
        <strain evidence="2">Wuqing</strain>
    </source>
</reference>